<proteinExistence type="inferred from homology"/>
<comment type="similarity">
    <text evidence="2 7">Belongs to the membrane-bound acyltransferase family.</text>
</comment>
<keyword evidence="7 9" id="KW-0808">Transferase</keyword>
<dbReference type="InterPro" id="IPR028362">
    <property type="entry name" value="AlgI"/>
</dbReference>
<evidence type="ECO:0000313" key="10">
    <source>
        <dbReference type="Proteomes" id="UP000183047"/>
    </source>
</evidence>
<feature type="transmembrane region" description="Helical" evidence="8">
    <location>
        <begin position="39"/>
        <end position="55"/>
    </location>
</feature>
<dbReference type="Pfam" id="PF03062">
    <property type="entry name" value="MBOAT"/>
    <property type="match status" value="1"/>
</dbReference>
<keyword evidence="5 8" id="KW-1133">Transmembrane helix</keyword>
<keyword evidence="10" id="KW-1185">Reference proteome</keyword>
<reference evidence="10" key="1">
    <citation type="submission" date="2016-10" db="EMBL/GenBank/DDBJ databases">
        <authorList>
            <person name="Varghese N."/>
            <person name="Submissions S."/>
        </authorList>
    </citation>
    <scope>NUCLEOTIDE SEQUENCE [LARGE SCALE GENOMIC DNA]</scope>
    <source>
        <strain evidence="10">XBD2006</strain>
    </source>
</reference>
<protein>
    <submittedName>
        <fullName evidence="9">D-alanyl-lipoteichoic acid acyltransferase DltB, MBOAT superfamily</fullName>
    </submittedName>
</protein>
<dbReference type="PANTHER" id="PTHR13285:SF18">
    <property type="entry name" value="PROTEIN-CYSTEINE N-PALMITOYLTRANSFERASE RASP"/>
    <property type="match status" value="1"/>
</dbReference>
<dbReference type="InterPro" id="IPR004299">
    <property type="entry name" value="MBOAT_fam"/>
</dbReference>
<feature type="transmembrane region" description="Helical" evidence="8">
    <location>
        <begin position="6"/>
        <end position="27"/>
    </location>
</feature>
<keyword evidence="4 8" id="KW-0812">Transmembrane</keyword>
<evidence type="ECO:0000256" key="2">
    <source>
        <dbReference type="ARBA" id="ARBA00010323"/>
    </source>
</evidence>
<keyword evidence="3 7" id="KW-1003">Cell membrane</keyword>
<evidence type="ECO:0000256" key="8">
    <source>
        <dbReference type="SAM" id="Phobius"/>
    </source>
</evidence>
<feature type="transmembrane region" description="Helical" evidence="8">
    <location>
        <begin position="61"/>
        <end position="79"/>
    </location>
</feature>
<feature type="transmembrane region" description="Helical" evidence="8">
    <location>
        <begin position="122"/>
        <end position="142"/>
    </location>
</feature>
<dbReference type="InterPro" id="IPR024194">
    <property type="entry name" value="Ac/AlaTfrase_AlgI/DltB"/>
</dbReference>
<evidence type="ECO:0000256" key="3">
    <source>
        <dbReference type="ARBA" id="ARBA00022475"/>
    </source>
</evidence>
<feature type="transmembrane region" description="Helical" evidence="8">
    <location>
        <begin position="383"/>
        <end position="403"/>
    </location>
</feature>
<evidence type="ECO:0000256" key="6">
    <source>
        <dbReference type="ARBA" id="ARBA00023136"/>
    </source>
</evidence>
<dbReference type="EMBL" id="FMUR01000006">
    <property type="protein sequence ID" value="SCX99600.1"/>
    <property type="molecule type" value="Genomic_DNA"/>
</dbReference>
<feature type="transmembrane region" description="Helical" evidence="8">
    <location>
        <begin position="439"/>
        <end position="460"/>
    </location>
</feature>
<organism evidence="9 10">
    <name type="scientific">Butyrivibrio hungatei</name>
    <dbReference type="NCBI Taxonomy" id="185008"/>
    <lineage>
        <taxon>Bacteria</taxon>
        <taxon>Bacillati</taxon>
        <taxon>Bacillota</taxon>
        <taxon>Clostridia</taxon>
        <taxon>Lachnospirales</taxon>
        <taxon>Lachnospiraceae</taxon>
        <taxon>Butyrivibrio</taxon>
    </lineage>
</organism>
<feature type="transmembrane region" description="Helical" evidence="8">
    <location>
        <begin position="490"/>
        <end position="508"/>
    </location>
</feature>
<gene>
    <name evidence="9" type="ORF">SAMN02910451_01024</name>
</gene>
<feature type="transmembrane region" description="Helical" evidence="8">
    <location>
        <begin position="91"/>
        <end position="110"/>
    </location>
</feature>
<evidence type="ECO:0000313" key="9">
    <source>
        <dbReference type="EMBL" id="SCX99600.1"/>
    </source>
</evidence>
<dbReference type="InterPro" id="IPR051085">
    <property type="entry name" value="MB_O-acyltransferase"/>
</dbReference>
<dbReference type="AlphaFoldDB" id="A0A1G5CBC0"/>
<accession>A0A1G5CBC0</accession>
<keyword evidence="6 7" id="KW-0472">Membrane</keyword>
<evidence type="ECO:0000256" key="7">
    <source>
        <dbReference type="PIRNR" id="PIRNR016636"/>
    </source>
</evidence>
<dbReference type="PIRSF" id="PIRSF016636">
    <property type="entry name" value="AlgI_DltB"/>
    <property type="match status" value="1"/>
</dbReference>
<dbReference type="GO" id="GO:0042121">
    <property type="term" value="P:alginic acid biosynthetic process"/>
    <property type="evidence" value="ECO:0007669"/>
    <property type="project" value="InterPro"/>
</dbReference>
<keyword evidence="7 9" id="KW-0012">Acyltransferase</keyword>
<dbReference type="PIRSF" id="PIRSF500217">
    <property type="entry name" value="AlgI"/>
    <property type="match status" value="1"/>
</dbReference>
<dbReference type="GO" id="GO:0005886">
    <property type="term" value="C:plasma membrane"/>
    <property type="evidence" value="ECO:0007669"/>
    <property type="project" value="UniProtKB-SubCell"/>
</dbReference>
<sequence length="524" mass="60153">MLYERFFMGITSFYFLCFFALVLIAYYTIPLLFKKRGQWVVLLFASIIFYLFSVNGNYVQIVFPLAASFTTWGLLKLLAGTEEKELLKRRLILVAELVVLLGILIVFKFYKFITGGGITPPTGLSFYTFILLGYFIEVYNGIGVRRDSLLETTLIGMFFPLVVQGPIIKTREHSGQLFEYHKADFKNLTFGAQRMLWGFFKMLVISQRLRTVVDKIYAIDAEYTGAYIWLGTVCFAFELYTNFSGGIDIVIGLSEMLGIILPENFTTPFFAKNISEYWRRWHATLGIWMKDNVFYPLLRTKMIMGLGKTLKKVFGKKKGKQLTTYVAMFILWFSVGLWHGGEATFVIGSGLLHWAYIVLGEVTLPFFTWIFEKKMHINLQSKFANGFRVVRTFFFVCIGDLFFRSKSIPHALGLLKRSVSAFNPQIFIDGSLLNLGLSIYEWGVLLVSLAVLITVSTIQYRMELSRDGKITGSRFEGYSSLREYIASKKLVIRWLVYFALFFTVLLLAEYGPGFNPADSIYDDF</sequence>
<evidence type="ECO:0000256" key="1">
    <source>
        <dbReference type="ARBA" id="ARBA00004651"/>
    </source>
</evidence>
<dbReference type="Proteomes" id="UP000183047">
    <property type="component" value="Unassembled WGS sequence"/>
</dbReference>
<name>A0A1G5CBC0_9FIRM</name>
<comment type="subcellular location">
    <subcellularLocation>
        <location evidence="1">Cell membrane</location>
        <topology evidence="1">Multi-pass membrane protein</topology>
    </subcellularLocation>
</comment>
<evidence type="ECO:0000256" key="4">
    <source>
        <dbReference type="ARBA" id="ARBA00022692"/>
    </source>
</evidence>
<dbReference type="PANTHER" id="PTHR13285">
    <property type="entry name" value="ACYLTRANSFERASE"/>
    <property type="match status" value="1"/>
</dbReference>
<feature type="transmembrane region" description="Helical" evidence="8">
    <location>
        <begin position="322"/>
        <end position="339"/>
    </location>
</feature>
<dbReference type="GO" id="GO:0016746">
    <property type="term" value="F:acyltransferase activity"/>
    <property type="evidence" value="ECO:0007669"/>
    <property type="project" value="UniProtKB-KW"/>
</dbReference>
<feature type="transmembrane region" description="Helical" evidence="8">
    <location>
        <begin position="149"/>
        <end position="168"/>
    </location>
</feature>
<feature type="transmembrane region" description="Helical" evidence="8">
    <location>
        <begin position="351"/>
        <end position="371"/>
    </location>
</feature>
<evidence type="ECO:0000256" key="5">
    <source>
        <dbReference type="ARBA" id="ARBA00022989"/>
    </source>
</evidence>